<dbReference type="InterPro" id="IPR002104">
    <property type="entry name" value="Integrase_catalytic"/>
</dbReference>
<dbReference type="GO" id="GO:0015074">
    <property type="term" value="P:DNA integration"/>
    <property type="evidence" value="ECO:0007669"/>
    <property type="project" value="InterPro"/>
</dbReference>
<dbReference type="GO" id="GO:0003677">
    <property type="term" value="F:DNA binding"/>
    <property type="evidence" value="ECO:0007669"/>
    <property type="project" value="InterPro"/>
</dbReference>
<name>A0A0H3DW64_EDWTF</name>
<organism evidence="3 4">
    <name type="scientific">Edwardsiella tarda (strain FL6-60)</name>
    <dbReference type="NCBI Taxonomy" id="718251"/>
    <lineage>
        <taxon>Bacteria</taxon>
        <taxon>Pseudomonadati</taxon>
        <taxon>Pseudomonadota</taxon>
        <taxon>Gammaproteobacteria</taxon>
        <taxon>Enterobacterales</taxon>
        <taxon>Hafniaceae</taxon>
        <taxon>Edwardsiella</taxon>
    </lineage>
</organism>
<reference evidence="4" key="1">
    <citation type="submission" date="2010-08" db="EMBL/GenBank/DDBJ databases">
        <title>Genome comparisons of Edwardsiella bacteria analysed using deep sequencing technology.</title>
        <authorList>
            <person name="van Soest J.J."/>
            <person name="Henkel C.V."/>
            <person name="Jansen H.J."/>
            <person name="van den Hondel C.A.M.J.J."/>
            <person name="Bloemberg G.V."/>
            <person name="Meijer A.H."/>
            <person name="Spaink H.P."/>
        </authorList>
    </citation>
    <scope>NUCLEOTIDE SEQUENCE [LARGE SCALE GENOMIC DNA]</scope>
    <source>
        <strain evidence="4">FL6-60</strain>
    </source>
</reference>
<accession>A0A0H3DW64</accession>
<evidence type="ECO:0000256" key="1">
    <source>
        <dbReference type="ARBA" id="ARBA00023172"/>
    </source>
</evidence>
<proteinExistence type="predicted"/>
<dbReference type="EMBL" id="CP002154">
    <property type="protein sequence ID" value="ADM42888.1"/>
    <property type="molecule type" value="Genomic_DNA"/>
</dbReference>
<dbReference type="InterPro" id="IPR013762">
    <property type="entry name" value="Integrase-like_cat_sf"/>
</dbReference>
<evidence type="ECO:0000313" key="4">
    <source>
        <dbReference type="Proteomes" id="UP000002230"/>
    </source>
</evidence>
<evidence type="ECO:0000259" key="2">
    <source>
        <dbReference type="Pfam" id="PF00589"/>
    </source>
</evidence>
<protein>
    <submittedName>
        <fullName evidence="3">Putative enzyme Integration, recombination</fullName>
    </submittedName>
</protein>
<dbReference type="Proteomes" id="UP000002230">
    <property type="component" value="Chromosome"/>
</dbReference>
<keyword evidence="4" id="KW-1185">Reference proteome</keyword>
<feature type="domain" description="Tyr recombinase" evidence="2">
    <location>
        <begin position="179"/>
        <end position="372"/>
    </location>
</feature>
<sequence length="441" mass="50620">MFQTLRKLQESQYSVFETKDGNFKVNFSYSKWKISESITLNIDSLRVVISAYIPIKTTLAYFAINYSASYTKKMFYAVKHYIKACNTNDSLFSKDCIKYYYKVVSSLDYTHAETVKYFFMKMSGLYPSLFSAEAIIFLENIKVKKTNAKKSIKTHDYKKGPFSDSQLKVIIDSVAIAYKEEKVSLSNYLLTFLVAYSGRRPMQISQLEAGDLLAFNGEYFLNIPRIKQRNGYRKEFRKLQIPEELFSQLTYLVEAVNSLVSDTLKIDLSEKQKRKLPIFINTYPFKKGCVELNMIESGGLKLNPYAITLKIRNTINRSINEYQAYLGCINSRRFRYSLGTKVAQLGYSPSLIANVLDHSSINSVMSYIENTAENGKRINEAVNELMKPLANKFIEGKELQKELDSLKHLIEEYCGGYKTNSFDNTAISLVTNSIDDMINSI</sequence>
<dbReference type="AlphaFoldDB" id="A0A0H3DW64"/>
<dbReference type="PATRIC" id="fig|718251.5.peg.2903"/>
<dbReference type="Gene3D" id="1.10.443.10">
    <property type="entry name" value="Intergrase catalytic core"/>
    <property type="match status" value="1"/>
</dbReference>
<dbReference type="KEGG" id="etd:ETAF_2786"/>
<dbReference type="GO" id="GO:0006310">
    <property type="term" value="P:DNA recombination"/>
    <property type="evidence" value="ECO:0007669"/>
    <property type="project" value="UniProtKB-KW"/>
</dbReference>
<evidence type="ECO:0000313" key="3">
    <source>
        <dbReference type="EMBL" id="ADM42888.1"/>
    </source>
</evidence>
<dbReference type="SUPFAM" id="SSF56349">
    <property type="entry name" value="DNA breaking-rejoining enzymes"/>
    <property type="match status" value="1"/>
</dbReference>
<reference evidence="3 4" key="2">
    <citation type="journal article" date="2011" name="BMC Immunol.">
        <title>Comparison of static immersion and intravenous injection systems for exposure of zebrafish embryos to the natural pathogen Edwardsiella tarda.</title>
        <authorList>
            <person name="van Soest J.J."/>
            <person name="Stockhammer O.W."/>
            <person name="Ordas A."/>
            <person name="Bloemberg G.V."/>
            <person name="Spaink H.P."/>
            <person name="Meijer A.H."/>
        </authorList>
    </citation>
    <scope>NUCLEOTIDE SEQUENCE [LARGE SCALE GENOMIC DNA]</scope>
    <source>
        <strain evidence="3 4">FL6-60</strain>
    </source>
</reference>
<keyword evidence="1" id="KW-0233">DNA recombination</keyword>
<gene>
    <name evidence="3" type="ordered locus">ETAF_2786</name>
</gene>
<dbReference type="InterPro" id="IPR011010">
    <property type="entry name" value="DNA_brk_join_enz"/>
</dbReference>
<dbReference type="HOGENOM" id="CLU_037605_0_0_6"/>
<dbReference type="Pfam" id="PF00589">
    <property type="entry name" value="Phage_integrase"/>
    <property type="match status" value="1"/>
</dbReference>